<feature type="domain" description="Reverse transcriptase zinc-binding" evidence="1">
    <location>
        <begin position="11"/>
        <end position="84"/>
    </location>
</feature>
<gene>
    <name evidence="2" type="ORF">CCAM_LOCUS8460</name>
</gene>
<protein>
    <recommendedName>
        <fullName evidence="1">Reverse transcriptase zinc-binding domain-containing protein</fullName>
    </recommendedName>
</protein>
<sequence>MFAGMNVMENYEVQKGYEWLMGANTKFQAYHIVWNKLTIPKHQFLIWLGWRNRINTKVRLSRFMEIDTNCVLCTLMVKKTETIFSIHVLTLWTLWMRLDSGCILSGRLQMMMK</sequence>
<proteinExistence type="predicted"/>
<dbReference type="Pfam" id="PF13966">
    <property type="entry name" value="zf-RVT"/>
    <property type="match status" value="1"/>
</dbReference>
<evidence type="ECO:0000259" key="1">
    <source>
        <dbReference type="Pfam" id="PF13966"/>
    </source>
</evidence>
<dbReference type="OrthoDB" id="1748554at2759"/>
<dbReference type="AlphaFoldDB" id="A0A484KRV2"/>
<evidence type="ECO:0000313" key="2">
    <source>
        <dbReference type="EMBL" id="VFQ66684.1"/>
    </source>
</evidence>
<reference evidence="2 3" key="1">
    <citation type="submission" date="2018-04" db="EMBL/GenBank/DDBJ databases">
        <authorList>
            <person name="Vogel A."/>
        </authorList>
    </citation>
    <scope>NUCLEOTIDE SEQUENCE [LARGE SCALE GENOMIC DNA]</scope>
</reference>
<dbReference type="Proteomes" id="UP000595140">
    <property type="component" value="Unassembled WGS sequence"/>
</dbReference>
<accession>A0A484KRV2</accession>
<evidence type="ECO:0000313" key="3">
    <source>
        <dbReference type="Proteomes" id="UP000595140"/>
    </source>
</evidence>
<name>A0A484KRV2_9ASTE</name>
<keyword evidence="3" id="KW-1185">Reference proteome</keyword>
<organism evidence="2 3">
    <name type="scientific">Cuscuta campestris</name>
    <dbReference type="NCBI Taxonomy" id="132261"/>
    <lineage>
        <taxon>Eukaryota</taxon>
        <taxon>Viridiplantae</taxon>
        <taxon>Streptophyta</taxon>
        <taxon>Embryophyta</taxon>
        <taxon>Tracheophyta</taxon>
        <taxon>Spermatophyta</taxon>
        <taxon>Magnoliopsida</taxon>
        <taxon>eudicotyledons</taxon>
        <taxon>Gunneridae</taxon>
        <taxon>Pentapetalae</taxon>
        <taxon>asterids</taxon>
        <taxon>lamiids</taxon>
        <taxon>Solanales</taxon>
        <taxon>Convolvulaceae</taxon>
        <taxon>Cuscuteae</taxon>
        <taxon>Cuscuta</taxon>
        <taxon>Cuscuta subgen. Grammica</taxon>
        <taxon>Cuscuta sect. Cleistogrammica</taxon>
    </lineage>
</organism>
<dbReference type="InterPro" id="IPR026960">
    <property type="entry name" value="RVT-Znf"/>
</dbReference>
<dbReference type="EMBL" id="OOIL02000559">
    <property type="protein sequence ID" value="VFQ66684.1"/>
    <property type="molecule type" value="Genomic_DNA"/>
</dbReference>